<feature type="domain" description="Resuscitation-promoting factor core lysozyme-like" evidence="5">
    <location>
        <begin position="41"/>
        <end position="116"/>
    </location>
</feature>
<proteinExistence type="inferred from homology"/>
<comment type="caution">
    <text evidence="6">The sequence shown here is derived from an EMBL/GenBank/DDBJ whole genome shotgun (WGS) entry which is preliminary data.</text>
</comment>
<comment type="similarity">
    <text evidence="1">Belongs to the transglycosylase family. Rpf subfamily.</text>
</comment>
<dbReference type="Pfam" id="PF06737">
    <property type="entry name" value="Transglycosylas"/>
    <property type="match status" value="1"/>
</dbReference>
<feature type="signal peptide" evidence="4">
    <location>
        <begin position="1"/>
        <end position="29"/>
    </location>
</feature>
<keyword evidence="4" id="KW-0732">Signal</keyword>
<dbReference type="InterPro" id="IPR023346">
    <property type="entry name" value="Lysozyme-like_dom_sf"/>
</dbReference>
<dbReference type="CDD" id="cd13925">
    <property type="entry name" value="RPF"/>
    <property type="match status" value="1"/>
</dbReference>
<dbReference type="EMBL" id="BMMU01000001">
    <property type="protein sequence ID" value="GGJ12074.1"/>
    <property type="molecule type" value="Genomic_DNA"/>
</dbReference>
<evidence type="ECO:0000259" key="5">
    <source>
        <dbReference type="Pfam" id="PF06737"/>
    </source>
</evidence>
<name>A0A917KH16_9ACTN</name>
<dbReference type="AlphaFoldDB" id="A0A917KH16"/>
<protein>
    <submittedName>
        <fullName evidence="6">Peptidoglycan-binding protein LysM</fullName>
    </submittedName>
</protein>
<reference evidence="6" key="2">
    <citation type="submission" date="2020-09" db="EMBL/GenBank/DDBJ databases">
        <authorList>
            <person name="Sun Q."/>
            <person name="Zhou Y."/>
        </authorList>
    </citation>
    <scope>NUCLEOTIDE SEQUENCE</scope>
    <source>
        <strain evidence="6">CGMCC 4.7272</strain>
    </source>
</reference>
<evidence type="ECO:0000256" key="2">
    <source>
        <dbReference type="ARBA" id="ARBA00022801"/>
    </source>
</evidence>
<dbReference type="Proteomes" id="UP000625682">
    <property type="component" value="Unassembled WGS sequence"/>
</dbReference>
<reference evidence="6" key="1">
    <citation type="journal article" date="2014" name="Int. J. Syst. Evol. Microbiol.">
        <title>Complete genome sequence of Corynebacterium casei LMG S-19264T (=DSM 44701T), isolated from a smear-ripened cheese.</title>
        <authorList>
            <consortium name="US DOE Joint Genome Institute (JGI-PGF)"/>
            <person name="Walter F."/>
            <person name="Albersmeier A."/>
            <person name="Kalinowski J."/>
            <person name="Ruckert C."/>
        </authorList>
    </citation>
    <scope>NUCLEOTIDE SEQUENCE</scope>
    <source>
        <strain evidence="6">CGMCC 4.7272</strain>
    </source>
</reference>
<keyword evidence="2" id="KW-0378">Hydrolase</keyword>
<dbReference type="SUPFAM" id="SSF53955">
    <property type="entry name" value="Lysozyme-like"/>
    <property type="match status" value="1"/>
</dbReference>
<sequence length="334" mass="31986">MLSGNGRHRRPRQAPALLVAAGVTSSAMAIPLLGATGASAASGTTWDRVAECESGGSWSADAGNGFYGGLQLTQDDWEKYGGLAYAARADQASRSQQIAVGEKILADQGAGAWGACALLSGLGKDAGSADVDTGVVEGDTSGSTGGSGLGLGLGLGPASGSDSSPSSSTSESPTPSASPSTGSPASPGASDSSPSPTPSAGAATGSADSTDPAGSVTSPSPSSSLPGAGDGKESDSSPIDVAVGQELGNSGQSVEKEGGESGTETSVGTGRHRGKAEGTYTGSIGDVLWGVTDSLDLAGGQPAEPAGTASFLDADSGLILPGQTLAVGSEPGQN</sequence>
<feature type="compositionally biased region" description="Gly residues" evidence="3">
    <location>
        <begin position="143"/>
        <end position="157"/>
    </location>
</feature>
<feature type="region of interest" description="Disordered" evidence="3">
    <location>
        <begin position="133"/>
        <end position="284"/>
    </location>
</feature>
<dbReference type="InterPro" id="IPR010618">
    <property type="entry name" value="RPF"/>
</dbReference>
<feature type="chain" id="PRO_5038647486" evidence="4">
    <location>
        <begin position="30"/>
        <end position="334"/>
    </location>
</feature>
<organism evidence="6 7">
    <name type="scientific">Streptomyces lacrimifluminis</name>
    <dbReference type="NCBI Taxonomy" id="1500077"/>
    <lineage>
        <taxon>Bacteria</taxon>
        <taxon>Bacillati</taxon>
        <taxon>Actinomycetota</taxon>
        <taxon>Actinomycetes</taxon>
        <taxon>Kitasatosporales</taxon>
        <taxon>Streptomycetaceae</taxon>
        <taxon>Streptomyces</taxon>
    </lineage>
</organism>
<evidence type="ECO:0000256" key="1">
    <source>
        <dbReference type="ARBA" id="ARBA00010830"/>
    </source>
</evidence>
<accession>A0A917KH16</accession>
<evidence type="ECO:0000256" key="4">
    <source>
        <dbReference type="SAM" id="SignalP"/>
    </source>
</evidence>
<feature type="compositionally biased region" description="Low complexity" evidence="3">
    <location>
        <begin position="158"/>
        <end position="227"/>
    </location>
</feature>
<evidence type="ECO:0000313" key="7">
    <source>
        <dbReference type="Proteomes" id="UP000625682"/>
    </source>
</evidence>
<keyword evidence="7" id="KW-1185">Reference proteome</keyword>
<evidence type="ECO:0000256" key="3">
    <source>
        <dbReference type="SAM" id="MobiDB-lite"/>
    </source>
</evidence>
<evidence type="ECO:0000313" key="6">
    <source>
        <dbReference type="EMBL" id="GGJ12074.1"/>
    </source>
</evidence>
<dbReference type="Gene3D" id="1.10.530.10">
    <property type="match status" value="1"/>
</dbReference>
<gene>
    <name evidence="6" type="ORF">GCM10012282_05540</name>
</gene>
<dbReference type="GO" id="GO:0016787">
    <property type="term" value="F:hydrolase activity"/>
    <property type="evidence" value="ECO:0007669"/>
    <property type="project" value="UniProtKB-KW"/>
</dbReference>